<organism evidence="1 2">
    <name type="scientific">Kingdonia uniflora</name>
    <dbReference type="NCBI Taxonomy" id="39325"/>
    <lineage>
        <taxon>Eukaryota</taxon>
        <taxon>Viridiplantae</taxon>
        <taxon>Streptophyta</taxon>
        <taxon>Embryophyta</taxon>
        <taxon>Tracheophyta</taxon>
        <taxon>Spermatophyta</taxon>
        <taxon>Magnoliopsida</taxon>
        <taxon>Ranunculales</taxon>
        <taxon>Circaeasteraceae</taxon>
        <taxon>Kingdonia</taxon>
    </lineage>
</organism>
<dbReference type="PANTHER" id="PTHR35770">
    <property type="entry name" value="U2 SMALL NUCLEAR RIBONUCLEOPROTEIN AUXILIARY FACTOR-LIKE PROTEIN"/>
    <property type="match status" value="1"/>
</dbReference>
<dbReference type="EMBL" id="JACGCM010000764">
    <property type="protein sequence ID" value="KAF6167131.1"/>
    <property type="molecule type" value="Genomic_DNA"/>
</dbReference>
<gene>
    <name evidence="1" type="ORF">GIB67_029769</name>
</gene>
<dbReference type="PANTHER" id="PTHR35770:SF1">
    <property type="entry name" value="U2 SMALL NUCLEAR RIBONUCLEOPROTEIN AUXILIARY FACTOR-LIKE PROTEIN"/>
    <property type="match status" value="1"/>
</dbReference>
<name>A0A7J7NIQ2_9MAGN</name>
<evidence type="ECO:0000313" key="1">
    <source>
        <dbReference type="EMBL" id="KAF6167131.1"/>
    </source>
</evidence>
<dbReference type="OrthoDB" id="775087at2759"/>
<sequence length="185" mass="20517">MSKGFEGFECMYGQASAEWENPNNNNGSPPTLQPFLFHVHAIDASHIRIHVTDFHSNTFEAVRSLPQLEDLRDDIGVGGSWSEFVDYLIASMKSVDVKLLLGSPIASSKLAGDNDTQFAKLIAQKSKGMPLISINLDKLTNIPANDAMSDLSLELFKAFTSKRDLVVKEQERCYHLTRSLSAEEV</sequence>
<reference evidence="1 2" key="1">
    <citation type="journal article" date="2020" name="IScience">
        <title>Genome Sequencing of the Endangered Kingdonia uniflora (Circaeasteraceae, Ranunculales) Reveals Potential Mechanisms of Evolutionary Specialization.</title>
        <authorList>
            <person name="Sun Y."/>
            <person name="Deng T."/>
            <person name="Zhang A."/>
            <person name="Moore M.J."/>
            <person name="Landis J.B."/>
            <person name="Lin N."/>
            <person name="Zhang H."/>
            <person name="Zhang X."/>
            <person name="Huang J."/>
            <person name="Zhang X."/>
            <person name="Sun H."/>
            <person name="Wang H."/>
        </authorList>
    </citation>
    <scope>NUCLEOTIDE SEQUENCE [LARGE SCALE GENOMIC DNA]</scope>
    <source>
        <strain evidence="1">TB1705</strain>
        <tissue evidence="1">Leaf</tissue>
    </source>
</reference>
<accession>A0A7J7NIQ2</accession>
<keyword evidence="2" id="KW-1185">Reference proteome</keyword>
<dbReference type="Proteomes" id="UP000541444">
    <property type="component" value="Unassembled WGS sequence"/>
</dbReference>
<protein>
    <submittedName>
        <fullName evidence="1">Uncharacterized protein</fullName>
    </submittedName>
</protein>
<proteinExistence type="predicted"/>
<comment type="caution">
    <text evidence="1">The sequence shown here is derived from an EMBL/GenBank/DDBJ whole genome shotgun (WGS) entry which is preliminary data.</text>
</comment>
<evidence type="ECO:0000313" key="2">
    <source>
        <dbReference type="Proteomes" id="UP000541444"/>
    </source>
</evidence>
<dbReference type="AlphaFoldDB" id="A0A7J7NIQ2"/>